<reference evidence="4" key="2">
    <citation type="journal article" date="2016" name="Genome Announc.">
        <title>Draft Genome Sequences of Two Novel Amoeba-Resistant Intranuclear Bacteria, 'Candidatus Berkiella cookevillensis' and 'Candidatus Berkiella aquae'.</title>
        <authorList>
            <person name="Mehari Y.T."/>
            <person name="Arivett B.A."/>
            <person name="Farone A.L."/>
            <person name="Gunderson J.H."/>
            <person name="Farone M.B."/>
        </authorList>
    </citation>
    <scope>NUCLEOTIDE SEQUENCE</scope>
    <source>
        <strain evidence="4">HT99</strain>
    </source>
</reference>
<dbReference type="STRING" id="295108.HT99x_02761"/>
<dbReference type="EMBL" id="LKAJ01000016">
    <property type="protein sequence ID" value="KRG19387.1"/>
    <property type="molecule type" value="Genomic_DNA"/>
</dbReference>
<keyword evidence="1" id="KW-0963">Cytoplasm</keyword>
<dbReference type="GO" id="GO:0006417">
    <property type="term" value="P:regulation of translation"/>
    <property type="evidence" value="ECO:0007669"/>
    <property type="project" value="UniProtKB-KW"/>
</dbReference>
<accession>A0A0Q9YFM6</accession>
<keyword evidence="5" id="KW-1185">Reference proteome</keyword>
<dbReference type="AlphaFoldDB" id="A0A0Q9YFM6"/>
<evidence type="ECO:0000313" key="3">
    <source>
        <dbReference type="EMBL" id="KRG19387.1"/>
    </source>
</evidence>
<evidence type="ECO:0000256" key="2">
    <source>
        <dbReference type="ARBA" id="ARBA00022845"/>
    </source>
</evidence>
<evidence type="ECO:0000313" key="4">
    <source>
        <dbReference type="EMBL" id="MCS5709823.1"/>
    </source>
</evidence>
<dbReference type="Proteomes" id="UP000051497">
    <property type="component" value="Unassembled WGS sequence"/>
</dbReference>
<dbReference type="Pfam" id="PF04957">
    <property type="entry name" value="RMF"/>
    <property type="match status" value="1"/>
</dbReference>
<comment type="caution">
    <text evidence="3">The sequence shown here is derived from an EMBL/GenBank/DDBJ whole genome shotgun (WGS) entry which is preliminary data.</text>
</comment>
<dbReference type="RefSeq" id="WP_075067362.1">
    <property type="nucleotide sequence ID" value="NZ_LKAJ02000001.1"/>
</dbReference>
<keyword evidence="2" id="KW-0810">Translation regulation</keyword>
<reference evidence="4" key="3">
    <citation type="submission" date="2021-06" db="EMBL/GenBank/DDBJ databases">
        <title>Genomic Description and Analysis of Intracellular Bacteria, Candidatus Berkiella cookevillensis and Candidatus Berkiella aquae.</title>
        <authorList>
            <person name="Kidane D.T."/>
            <person name="Mehari Y.T."/>
            <person name="Rice F.C."/>
            <person name="Arivett B.A."/>
            <person name="Farone A.L."/>
            <person name="Berk S.G."/>
            <person name="Farone M.B."/>
        </authorList>
    </citation>
    <scope>NUCLEOTIDE SEQUENCE</scope>
    <source>
        <strain evidence="4">HT99</strain>
    </source>
</reference>
<dbReference type="NCBIfam" id="NF011162">
    <property type="entry name" value="PRK14563.1"/>
    <property type="match status" value="1"/>
</dbReference>
<organism evidence="3">
    <name type="scientific">Candidatus Berkiella aquae</name>
    <dbReference type="NCBI Taxonomy" id="295108"/>
    <lineage>
        <taxon>Bacteria</taxon>
        <taxon>Pseudomonadati</taxon>
        <taxon>Pseudomonadota</taxon>
        <taxon>Gammaproteobacteria</taxon>
        <taxon>Candidatus Berkiellales</taxon>
        <taxon>Candidatus Berkiellaceae</taxon>
        <taxon>Candidatus Berkiella</taxon>
    </lineage>
</organism>
<name>A0A0Q9YFM6_9GAMM</name>
<gene>
    <name evidence="3" type="primary">rmf</name>
    <name evidence="4" type="ORF">HT99x_000125</name>
    <name evidence="3" type="ORF">HT99x_02761</name>
</gene>
<evidence type="ECO:0000313" key="5">
    <source>
        <dbReference type="Proteomes" id="UP000051497"/>
    </source>
</evidence>
<protein>
    <submittedName>
        <fullName evidence="3">Ribosome modulation factor</fullName>
    </submittedName>
</protein>
<dbReference type="EMBL" id="LKAJ02000001">
    <property type="protein sequence ID" value="MCS5709823.1"/>
    <property type="molecule type" value="Genomic_DNA"/>
</dbReference>
<dbReference type="OrthoDB" id="5917763at2"/>
<sequence>MKRAKRDMTHRAYKLGYNQGVKGHNKETCPFFETDKRGQWMGGWRIGHAEYVAGYRSVSET</sequence>
<dbReference type="InterPro" id="IPR007040">
    <property type="entry name" value="Ribosome_modulation_factor"/>
</dbReference>
<evidence type="ECO:0000256" key="1">
    <source>
        <dbReference type="ARBA" id="ARBA00022490"/>
    </source>
</evidence>
<dbReference type="Gene3D" id="1.10.10.620">
    <property type="entry name" value="ribosome modulation factor like domain"/>
    <property type="match status" value="1"/>
</dbReference>
<proteinExistence type="predicted"/>
<reference evidence="3" key="1">
    <citation type="submission" date="2015-09" db="EMBL/GenBank/DDBJ databases">
        <title>Draft Genome Sequences of Two Novel Amoeba-resistant Intranuclear Bacteria, Candidatus Berkiella cookevillensis and Candidatus Berkiella aquae.</title>
        <authorList>
            <person name="Mehari Y.T."/>
            <person name="Arivett B.A."/>
            <person name="Farone A.L."/>
            <person name="Gunderson J.H."/>
            <person name="Farone M.B."/>
        </authorList>
    </citation>
    <scope>NUCLEOTIDE SEQUENCE [LARGE SCALE GENOMIC DNA]</scope>
    <source>
        <strain evidence="3">HT99</strain>
    </source>
</reference>
<dbReference type="InterPro" id="IPR023200">
    <property type="entry name" value="RMF_sf"/>
</dbReference>